<dbReference type="PANTHER" id="PTHR43540:SF1">
    <property type="entry name" value="ISOCHORISMATASE HYDROLASE"/>
    <property type="match status" value="1"/>
</dbReference>
<evidence type="ECO:0000256" key="2">
    <source>
        <dbReference type="ARBA" id="ARBA00022801"/>
    </source>
</evidence>
<keyword evidence="2 4" id="KW-0378">Hydrolase</keyword>
<sequence length="193" mass="21129">MRSESRNTALLVMDLQNGIVSRFTDKQEVLLPLKQAIEAARSHDIPVLYVRVAFREGYQEVSPNNKAFSAVAKFGGMTESDEATQIHSIVQPQPGELIVTKRRVSAFAGSDLEVILRASGIDTLVLTGIATSGVVLSTLREAADKDFALKVLSDACLDADPEVHRVLMEKVFPRQADVMTAGAWIESLNRHQP</sequence>
<keyword evidence="5" id="KW-1185">Reference proteome</keyword>
<comment type="similarity">
    <text evidence="1">Belongs to the isochorismatase family.</text>
</comment>
<evidence type="ECO:0000256" key="1">
    <source>
        <dbReference type="ARBA" id="ARBA00006336"/>
    </source>
</evidence>
<dbReference type="EMBL" id="CP069127">
    <property type="protein sequence ID" value="QRG70613.1"/>
    <property type="molecule type" value="Genomic_DNA"/>
</dbReference>
<proteinExistence type="inferred from homology"/>
<dbReference type="InterPro" id="IPR000868">
    <property type="entry name" value="Isochorismatase-like_dom"/>
</dbReference>
<dbReference type="SUPFAM" id="SSF52499">
    <property type="entry name" value="Isochorismatase-like hydrolases"/>
    <property type="match status" value="1"/>
</dbReference>
<evidence type="ECO:0000313" key="5">
    <source>
        <dbReference type="Proteomes" id="UP000596248"/>
    </source>
</evidence>
<dbReference type="InterPro" id="IPR036380">
    <property type="entry name" value="Isochorismatase-like_sf"/>
</dbReference>
<evidence type="ECO:0000313" key="4">
    <source>
        <dbReference type="EMBL" id="QRG70613.1"/>
    </source>
</evidence>
<name>A0ABX7FXV6_BRECH</name>
<evidence type="ECO:0000259" key="3">
    <source>
        <dbReference type="Pfam" id="PF00857"/>
    </source>
</evidence>
<dbReference type="Pfam" id="PF00857">
    <property type="entry name" value="Isochorismatase"/>
    <property type="match status" value="1"/>
</dbReference>
<gene>
    <name evidence="4" type="ORF">JNE38_15355</name>
</gene>
<dbReference type="RefSeq" id="WP_203357580.1">
    <property type="nucleotide sequence ID" value="NZ_CP069127.1"/>
</dbReference>
<dbReference type="Gene3D" id="3.40.50.850">
    <property type="entry name" value="Isochorismatase-like"/>
    <property type="match status" value="1"/>
</dbReference>
<dbReference type="Proteomes" id="UP000596248">
    <property type="component" value="Chromosome"/>
</dbReference>
<dbReference type="GO" id="GO:0016787">
    <property type="term" value="F:hydrolase activity"/>
    <property type="evidence" value="ECO:0007669"/>
    <property type="project" value="UniProtKB-KW"/>
</dbReference>
<dbReference type="CDD" id="cd00431">
    <property type="entry name" value="cysteine_hydrolases"/>
    <property type="match status" value="1"/>
</dbReference>
<organism evidence="4 5">
    <name type="scientific">Brevibacillus choshinensis</name>
    <dbReference type="NCBI Taxonomy" id="54911"/>
    <lineage>
        <taxon>Bacteria</taxon>
        <taxon>Bacillati</taxon>
        <taxon>Bacillota</taxon>
        <taxon>Bacilli</taxon>
        <taxon>Bacillales</taxon>
        <taxon>Paenibacillaceae</taxon>
        <taxon>Brevibacillus</taxon>
    </lineage>
</organism>
<protein>
    <submittedName>
        <fullName evidence="4">Cysteine hydrolase</fullName>
    </submittedName>
</protein>
<feature type="domain" description="Isochorismatase-like" evidence="3">
    <location>
        <begin position="8"/>
        <end position="181"/>
    </location>
</feature>
<dbReference type="PANTHER" id="PTHR43540">
    <property type="entry name" value="PEROXYUREIDOACRYLATE/UREIDOACRYLATE AMIDOHYDROLASE-RELATED"/>
    <property type="match status" value="1"/>
</dbReference>
<accession>A0ABX7FXV6</accession>
<reference evidence="4 5" key="1">
    <citation type="submission" date="2021-01" db="EMBL/GenBank/DDBJ databases">
        <title>Identification of strong promoters based on the transcriptome of Brevibacillus choshinensis.</title>
        <authorList>
            <person name="Yao D."/>
            <person name="Zhang K."/>
            <person name="Wu J."/>
        </authorList>
    </citation>
    <scope>NUCLEOTIDE SEQUENCE [LARGE SCALE GENOMIC DNA]</scope>
    <source>
        <strain evidence="4 5">HPD31-SP3</strain>
    </source>
</reference>
<dbReference type="InterPro" id="IPR050272">
    <property type="entry name" value="Isochorismatase-like_hydrls"/>
</dbReference>